<evidence type="ECO:0000313" key="2">
    <source>
        <dbReference type="Proteomes" id="UP001165960"/>
    </source>
</evidence>
<evidence type="ECO:0000313" key="1">
    <source>
        <dbReference type="EMBL" id="KAJ9067162.1"/>
    </source>
</evidence>
<dbReference type="EMBL" id="QTSX02004265">
    <property type="protein sequence ID" value="KAJ9067162.1"/>
    <property type="molecule type" value="Genomic_DNA"/>
</dbReference>
<organism evidence="1 2">
    <name type="scientific">Entomophthora muscae</name>
    <dbReference type="NCBI Taxonomy" id="34485"/>
    <lineage>
        <taxon>Eukaryota</taxon>
        <taxon>Fungi</taxon>
        <taxon>Fungi incertae sedis</taxon>
        <taxon>Zoopagomycota</taxon>
        <taxon>Entomophthoromycotina</taxon>
        <taxon>Entomophthoromycetes</taxon>
        <taxon>Entomophthorales</taxon>
        <taxon>Entomophthoraceae</taxon>
        <taxon>Entomophthora</taxon>
    </lineage>
</organism>
<dbReference type="Proteomes" id="UP001165960">
    <property type="component" value="Unassembled WGS sequence"/>
</dbReference>
<reference evidence="1" key="1">
    <citation type="submission" date="2022-04" db="EMBL/GenBank/DDBJ databases">
        <title>Genome of the entomopathogenic fungus Entomophthora muscae.</title>
        <authorList>
            <person name="Elya C."/>
            <person name="Lovett B.R."/>
            <person name="Lee E."/>
            <person name="Macias A.M."/>
            <person name="Hajek A.E."/>
            <person name="De Bivort B.L."/>
            <person name="Kasson M.T."/>
            <person name="De Fine Licht H.H."/>
            <person name="Stajich J.E."/>
        </authorList>
    </citation>
    <scope>NUCLEOTIDE SEQUENCE</scope>
    <source>
        <strain evidence="1">Berkeley</strain>
    </source>
</reference>
<name>A0ACC2SXU0_9FUNG</name>
<comment type="caution">
    <text evidence="1">The sequence shown here is derived from an EMBL/GenBank/DDBJ whole genome shotgun (WGS) entry which is preliminary data.</text>
</comment>
<keyword evidence="2" id="KW-1185">Reference proteome</keyword>
<proteinExistence type="predicted"/>
<accession>A0ACC2SXU0</accession>
<sequence>MVVMGFIQVMTFVQVVFLLGLKYLIFLMPRAGIEPASSHQAGLVGGGDLPAPVFLLFEANPGAETIPALAVAVGPILSPKATPKP</sequence>
<gene>
    <name evidence="1" type="ORF">DSO57_1002231</name>
</gene>
<protein>
    <submittedName>
        <fullName evidence="1">Uncharacterized protein</fullName>
    </submittedName>
</protein>